<dbReference type="PANTHER" id="PTHR43571">
    <property type="entry name" value="NADP-SPECIFIC GLUTAMATE DEHYDROGENASE 1-RELATED"/>
    <property type="match status" value="1"/>
</dbReference>
<comment type="caution">
    <text evidence="11">The sequence shown here is derived from an EMBL/GenBank/DDBJ whole genome shotgun (WGS) entry which is preliminary data.</text>
</comment>
<dbReference type="InterPro" id="IPR050724">
    <property type="entry name" value="Glu_Leu_Phe_Val_DH"/>
</dbReference>
<dbReference type="PRINTS" id="PR00082">
    <property type="entry name" value="GLFDHDRGNASE"/>
</dbReference>
<keyword evidence="4 5" id="KW-0560">Oxidoreductase</keyword>
<dbReference type="Pfam" id="PF00208">
    <property type="entry name" value="ELFV_dehydrog"/>
    <property type="match status" value="1"/>
</dbReference>
<protein>
    <recommendedName>
        <fullName evidence="3 5">Glutamate dehydrogenase</fullName>
    </recommendedName>
</protein>
<dbReference type="FunFam" id="1.10.285.10:FF:000001">
    <property type="entry name" value="Glutamate dehydrogenase"/>
    <property type="match status" value="1"/>
</dbReference>
<dbReference type="PIRSF" id="PIRSF000185">
    <property type="entry name" value="Glu_DH"/>
    <property type="match status" value="1"/>
</dbReference>
<dbReference type="Gene3D" id="1.10.285.10">
    <property type="entry name" value="Glutamate Dehydrogenase, chain A, domain 3"/>
    <property type="match status" value="2"/>
</dbReference>
<evidence type="ECO:0000313" key="12">
    <source>
        <dbReference type="Proteomes" id="UP000298210"/>
    </source>
</evidence>
<sequence length="453" mass="49950">MTTIKKQDAKAYVDQVIGQVKEKNPSQPEFYQAVQEVAKSLIPLFEKSPHYMDYAILERMVEPDRFISFRVAWTDDDGKIHVNRGYRVQFNNAIGPYKGGLRFDPSVNESVVKFLGFDQIFKNALTDQAIGGGKGGADFDPRGKSDMEIMRFTQSFMNELSKYIGPNVDVPAGDIGVGGREIDYMVGQYKRLRGAFEKGAFTGKGIEVGGSLMRTESTGYGAVYFAEEMLKDEQDKLEGKRIIVSGAGKVSLYAMEKAVDLGAVVVACSDSSGYIYKEEGLDVKTIKQVKEQERKPLSAYLDHDQDATYNEEDRMWNLSCDLAFPCATQNELDEDDAKALVQNGAIAVIEGANMPCTEKAITYFQKHTIQFGPGKAANAGGVAVSALEMAQNSSRVYWSFEEIDNMLQEIMASIYKKSATAAKEFDLEGDFIAGANIAAFRKVADVMVAQGII</sequence>
<dbReference type="InterPro" id="IPR006097">
    <property type="entry name" value="Glu/Leu/Phe/Val/Trp_DH_dimer"/>
</dbReference>
<dbReference type="GO" id="GO:0004354">
    <property type="term" value="F:glutamate dehydrogenase (NADP+) activity"/>
    <property type="evidence" value="ECO:0007669"/>
    <property type="project" value="TreeGrafter"/>
</dbReference>
<reference evidence="11 12" key="1">
    <citation type="submission" date="2019-03" db="EMBL/GenBank/DDBJ databases">
        <authorList>
            <person name="Liu G."/>
        </authorList>
    </citation>
    <scope>NUCLEOTIDE SEQUENCE [LARGE SCALE GENOMIC DNA]</scope>
    <source>
        <strain evidence="11 12">DSM 19099</strain>
    </source>
</reference>
<dbReference type="PANTHER" id="PTHR43571:SF1">
    <property type="entry name" value="NADP-SPECIFIC GLUTAMATE DEHYDROGENASE 1-RELATED"/>
    <property type="match status" value="1"/>
</dbReference>
<evidence type="ECO:0000256" key="1">
    <source>
        <dbReference type="ARBA" id="ARBA00006382"/>
    </source>
</evidence>
<dbReference type="CDD" id="cd05313">
    <property type="entry name" value="NAD_bind_2_Glu_DH"/>
    <property type="match status" value="1"/>
</dbReference>
<evidence type="ECO:0000313" key="11">
    <source>
        <dbReference type="EMBL" id="TES49808.1"/>
    </source>
</evidence>
<dbReference type="GO" id="GO:0000166">
    <property type="term" value="F:nucleotide binding"/>
    <property type="evidence" value="ECO:0007669"/>
    <property type="project" value="UniProtKB-KW"/>
</dbReference>
<keyword evidence="7" id="KW-0520">NAD</keyword>
<feature type="binding site" evidence="7">
    <location>
        <position position="385"/>
    </location>
    <ligand>
        <name>substrate</name>
    </ligand>
</feature>
<feature type="binding site" evidence="7">
    <location>
        <position position="122"/>
    </location>
    <ligand>
        <name>substrate</name>
    </ligand>
</feature>
<organism evidence="11 12">
    <name type="scientific">Shouchella lehensis</name>
    <dbReference type="NCBI Taxonomy" id="300825"/>
    <lineage>
        <taxon>Bacteria</taxon>
        <taxon>Bacillati</taxon>
        <taxon>Bacillota</taxon>
        <taxon>Bacilli</taxon>
        <taxon>Bacillales</taxon>
        <taxon>Bacillaceae</taxon>
        <taxon>Shouchella</taxon>
    </lineage>
</organism>
<feature type="binding site" evidence="7">
    <location>
        <position position="98"/>
    </location>
    <ligand>
        <name>substrate</name>
    </ligand>
</feature>
<comment type="similarity">
    <text evidence="1 5 9">Belongs to the Glu/Leu/Phe/Val dehydrogenases family.</text>
</comment>
<dbReference type="InterPro" id="IPR036291">
    <property type="entry name" value="NAD(P)-bd_dom_sf"/>
</dbReference>
<dbReference type="InterPro" id="IPR014362">
    <property type="entry name" value="Glu_DH"/>
</dbReference>
<dbReference type="RefSeq" id="WP_055735631.1">
    <property type="nucleotide sequence ID" value="NZ_LDIM01000006.1"/>
</dbReference>
<proteinExistence type="inferred from homology"/>
<evidence type="ECO:0000256" key="2">
    <source>
        <dbReference type="ARBA" id="ARBA00011643"/>
    </source>
</evidence>
<dbReference type="Pfam" id="PF02812">
    <property type="entry name" value="ELFV_dehydrog_N"/>
    <property type="match status" value="1"/>
</dbReference>
<dbReference type="Gene3D" id="3.40.50.10860">
    <property type="entry name" value="Leucine Dehydrogenase, chain A, domain 1"/>
    <property type="match status" value="1"/>
</dbReference>
<feature type="binding site" evidence="7">
    <location>
        <position position="173"/>
    </location>
    <ligand>
        <name>substrate</name>
    </ligand>
</feature>
<evidence type="ECO:0000259" key="10">
    <source>
        <dbReference type="SMART" id="SM00839"/>
    </source>
</evidence>
<evidence type="ECO:0000256" key="9">
    <source>
        <dbReference type="RuleBase" id="RU004417"/>
    </source>
</evidence>
<evidence type="ECO:0000256" key="7">
    <source>
        <dbReference type="PIRSR" id="PIRSR000185-2"/>
    </source>
</evidence>
<comment type="subunit">
    <text evidence="2">Homohexamer.</text>
</comment>
<dbReference type="InterPro" id="IPR033922">
    <property type="entry name" value="NAD_bind_Glu_DH"/>
</dbReference>
<feature type="active site" description="Proton donor" evidence="6">
    <location>
        <position position="134"/>
    </location>
</feature>
<evidence type="ECO:0000256" key="3">
    <source>
        <dbReference type="ARBA" id="ARBA00012896"/>
    </source>
</evidence>
<dbReference type="Proteomes" id="UP000298210">
    <property type="component" value="Unassembled WGS sequence"/>
</dbReference>
<evidence type="ECO:0000256" key="6">
    <source>
        <dbReference type="PIRSR" id="PIRSR000185-1"/>
    </source>
</evidence>
<dbReference type="SUPFAM" id="SSF51735">
    <property type="entry name" value="NAD(P)-binding Rossmann-fold domains"/>
    <property type="match status" value="1"/>
</dbReference>
<evidence type="ECO:0000256" key="8">
    <source>
        <dbReference type="PIRSR" id="PIRSR000185-3"/>
    </source>
</evidence>
<evidence type="ECO:0000256" key="4">
    <source>
        <dbReference type="ARBA" id="ARBA00023002"/>
    </source>
</evidence>
<dbReference type="AlphaFoldDB" id="A0A4Y7WMP0"/>
<dbReference type="Gene3D" id="3.40.50.720">
    <property type="entry name" value="NAD(P)-binding Rossmann-like Domain"/>
    <property type="match status" value="1"/>
</dbReference>
<dbReference type="GO" id="GO:0005829">
    <property type="term" value="C:cytosol"/>
    <property type="evidence" value="ECO:0007669"/>
    <property type="project" value="TreeGrafter"/>
</dbReference>
<dbReference type="SUPFAM" id="SSF53223">
    <property type="entry name" value="Aminoacid dehydrogenase-like, N-terminal domain"/>
    <property type="match status" value="1"/>
</dbReference>
<dbReference type="NCBIfam" id="NF006929">
    <property type="entry name" value="PRK09414.1"/>
    <property type="match status" value="1"/>
</dbReference>
<dbReference type="InterPro" id="IPR006095">
    <property type="entry name" value="Glu/Leu/Phe/Val/Trp_DH"/>
</dbReference>
<dbReference type="GO" id="GO:0006537">
    <property type="term" value="P:glutamate biosynthetic process"/>
    <property type="evidence" value="ECO:0007669"/>
    <property type="project" value="TreeGrafter"/>
</dbReference>
<feature type="site" description="Important for catalysis" evidence="8">
    <location>
        <position position="174"/>
    </location>
</feature>
<gene>
    <name evidence="11" type="ORF">E2L03_10170</name>
</gene>
<dbReference type="FunFam" id="3.40.50.720:FF:000030">
    <property type="entry name" value="Glutamate dehydrogenase"/>
    <property type="match status" value="1"/>
</dbReference>
<dbReference type="SMART" id="SM00839">
    <property type="entry name" value="ELFV_dehydrog"/>
    <property type="match status" value="1"/>
</dbReference>
<dbReference type="InterPro" id="IPR046346">
    <property type="entry name" value="Aminoacid_DH-like_N_sf"/>
</dbReference>
<dbReference type="EMBL" id="SNUX01000002">
    <property type="protein sequence ID" value="TES49808.1"/>
    <property type="molecule type" value="Genomic_DNA"/>
</dbReference>
<feature type="binding site" evidence="7">
    <location>
        <position position="218"/>
    </location>
    <ligand>
        <name>NAD(+)</name>
        <dbReference type="ChEBI" id="CHEBI:57540"/>
    </ligand>
</feature>
<accession>A0A4Y7WMP0</accession>
<keyword evidence="7" id="KW-0547">Nucleotide-binding</keyword>
<evidence type="ECO:0000256" key="5">
    <source>
        <dbReference type="PIRNR" id="PIRNR000185"/>
    </source>
</evidence>
<feature type="binding site" evidence="7">
    <location>
        <position position="119"/>
    </location>
    <ligand>
        <name>substrate</name>
    </ligand>
</feature>
<dbReference type="InterPro" id="IPR006096">
    <property type="entry name" value="Glu/Leu/Phe/Val/Trp_DH_C"/>
</dbReference>
<feature type="domain" description="Glutamate/phenylalanine/leucine/valine/L-tryptophan dehydrogenase C-terminal" evidence="10">
    <location>
        <begin position="211"/>
        <end position="451"/>
    </location>
</feature>
<dbReference type="FunFam" id="3.40.50.10860:FF:000002">
    <property type="entry name" value="Glutamate dehydrogenase"/>
    <property type="match status" value="1"/>
</dbReference>
<name>A0A4Y7WMP0_9BACI</name>